<sequence length="255" mass="27358">MSELFHAVAQSIHQDELCAVVTVLSGDEIGRKLLVRREGNADGGESSVAATGSLGDTALEQAAIDCAAEALAARRTTRVSLPVEGQEWDLLIDVHVPQEKLVIVGAVHIAIPLVSFARELGLYTVVVDARPIFATQDRFGHVDELIRSWPDEALQEMNLNESSYVVTLTHDEKLDTPALICALDHPVGYIGALGSKRTHAKRVTALREAGVSDEQISRIHAPIGLDLGGRSPGEIALAILAEIVQVRNRSKEAGT</sequence>
<gene>
    <name evidence="2" type="ORF">F4Y42_05080</name>
</gene>
<dbReference type="EMBL" id="VXRG01000042">
    <property type="protein sequence ID" value="MXY92806.1"/>
    <property type="molecule type" value="Genomic_DNA"/>
</dbReference>
<name>A0A6B0YP30_9CHLR</name>
<dbReference type="Pfam" id="PF13478">
    <property type="entry name" value="XdhC_C"/>
    <property type="match status" value="1"/>
</dbReference>
<dbReference type="PANTHER" id="PTHR30388">
    <property type="entry name" value="ALDEHYDE OXIDOREDUCTASE MOLYBDENUM COFACTOR ASSEMBLY PROTEIN"/>
    <property type="match status" value="1"/>
</dbReference>
<reference evidence="2" key="1">
    <citation type="submission" date="2019-09" db="EMBL/GenBank/DDBJ databases">
        <title>Characterisation of the sponge microbiome using genome-centric metagenomics.</title>
        <authorList>
            <person name="Engelberts J.P."/>
            <person name="Robbins S.J."/>
            <person name="De Goeij J.M."/>
            <person name="Aranda M."/>
            <person name="Bell S.C."/>
            <person name="Webster N.S."/>
        </authorList>
    </citation>
    <scope>NUCLEOTIDE SEQUENCE</scope>
    <source>
        <strain evidence="2">SB0664_bin_27</strain>
    </source>
</reference>
<dbReference type="InterPro" id="IPR027051">
    <property type="entry name" value="XdhC_Rossmann_dom"/>
</dbReference>
<dbReference type="AlphaFoldDB" id="A0A6B0YP30"/>
<evidence type="ECO:0000259" key="1">
    <source>
        <dbReference type="Pfam" id="PF13478"/>
    </source>
</evidence>
<organism evidence="2">
    <name type="scientific">Caldilineaceae bacterium SB0664_bin_27</name>
    <dbReference type="NCBI Taxonomy" id="2605260"/>
    <lineage>
        <taxon>Bacteria</taxon>
        <taxon>Bacillati</taxon>
        <taxon>Chloroflexota</taxon>
        <taxon>Caldilineae</taxon>
        <taxon>Caldilineales</taxon>
        <taxon>Caldilineaceae</taxon>
    </lineage>
</organism>
<dbReference type="Gene3D" id="3.40.50.720">
    <property type="entry name" value="NAD(P)-binding Rossmann-like Domain"/>
    <property type="match status" value="1"/>
</dbReference>
<protein>
    <submittedName>
        <fullName evidence="2">Xanthine dehydrogenase</fullName>
    </submittedName>
</protein>
<dbReference type="PANTHER" id="PTHR30388:SF4">
    <property type="entry name" value="MOLYBDENUM COFACTOR INSERTION CHAPERONE PAOD"/>
    <property type="match status" value="1"/>
</dbReference>
<comment type="caution">
    <text evidence="2">The sequence shown here is derived from an EMBL/GenBank/DDBJ whole genome shotgun (WGS) entry which is preliminary data.</text>
</comment>
<proteinExistence type="predicted"/>
<accession>A0A6B0YP30</accession>
<evidence type="ECO:0000313" key="2">
    <source>
        <dbReference type="EMBL" id="MXY92806.1"/>
    </source>
</evidence>
<feature type="domain" description="XdhC Rossmann" evidence="1">
    <location>
        <begin position="101"/>
        <end position="243"/>
    </location>
</feature>
<dbReference type="InterPro" id="IPR052698">
    <property type="entry name" value="MoCofactor_Util/Proc"/>
</dbReference>